<feature type="compositionally biased region" description="Basic residues" evidence="1">
    <location>
        <begin position="1"/>
        <end position="16"/>
    </location>
</feature>
<sequence>MGGMSLHRRKGARRSKKATDEGAGPAPRRGDNAMQWVHFCGNDAPALKGGEVPGDGSTGVIRVRRRSKAGKCLETGLTV</sequence>
<comment type="caution">
    <text evidence="2">The sequence shown here is derived from an EMBL/GenBank/DDBJ whole genome shotgun (WGS) entry which is preliminary data.</text>
</comment>
<gene>
    <name evidence="2" type="primary">Acey_s0003.g1303</name>
    <name evidence="2" type="ORF">Y032_0003g1303</name>
</gene>
<name>A0A016VYR9_9BILA</name>
<reference evidence="3" key="1">
    <citation type="journal article" date="2015" name="Nat. Genet.">
        <title>The genome and transcriptome of the zoonotic hookworm Ancylostoma ceylanicum identify infection-specific gene families.</title>
        <authorList>
            <person name="Schwarz E.M."/>
            <person name="Hu Y."/>
            <person name="Antoshechkin I."/>
            <person name="Miller M.M."/>
            <person name="Sternberg P.W."/>
            <person name="Aroian R.V."/>
        </authorList>
    </citation>
    <scope>NUCLEOTIDE SEQUENCE</scope>
    <source>
        <strain evidence="3">HY135</strain>
    </source>
</reference>
<dbReference type="Proteomes" id="UP000024635">
    <property type="component" value="Unassembled WGS sequence"/>
</dbReference>
<organism evidence="2 3">
    <name type="scientific">Ancylostoma ceylanicum</name>
    <dbReference type="NCBI Taxonomy" id="53326"/>
    <lineage>
        <taxon>Eukaryota</taxon>
        <taxon>Metazoa</taxon>
        <taxon>Ecdysozoa</taxon>
        <taxon>Nematoda</taxon>
        <taxon>Chromadorea</taxon>
        <taxon>Rhabditida</taxon>
        <taxon>Rhabditina</taxon>
        <taxon>Rhabditomorpha</taxon>
        <taxon>Strongyloidea</taxon>
        <taxon>Ancylostomatidae</taxon>
        <taxon>Ancylostomatinae</taxon>
        <taxon>Ancylostoma</taxon>
    </lineage>
</organism>
<dbReference type="EMBL" id="JARK01001339">
    <property type="protein sequence ID" value="EYC31913.1"/>
    <property type="molecule type" value="Genomic_DNA"/>
</dbReference>
<evidence type="ECO:0000313" key="3">
    <source>
        <dbReference type="Proteomes" id="UP000024635"/>
    </source>
</evidence>
<accession>A0A016VYR9</accession>
<protein>
    <submittedName>
        <fullName evidence="2">Uncharacterized protein</fullName>
    </submittedName>
</protein>
<feature type="region of interest" description="Disordered" evidence="1">
    <location>
        <begin position="1"/>
        <end position="32"/>
    </location>
</feature>
<evidence type="ECO:0000256" key="1">
    <source>
        <dbReference type="SAM" id="MobiDB-lite"/>
    </source>
</evidence>
<proteinExistence type="predicted"/>
<keyword evidence="3" id="KW-1185">Reference proteome</keyword>
<evidence type="ECO:0000313" key="2">
    <source>
        <dbReference type="EMBL" id="EYC31913.1"/>
    </source>
</evidence>
<dbReference type="AlphaFoldDB" id="A0A016VYR9"/>